<keyword evidence="1" id="KW-1133">Transmembrane helix</keyword>
<feature type="transmembrane region" description="Helical" evidence="1">
    <location>
        <begin position="364"/>
        <end position="381"/>
    </location>
</feature>
<feature type="transmembrane region" description="Helical" evidence="1">
    <location>
        <begin position="331"/>
        <end position="352"/>
    </location>
</feature>
<feature type="transmembrane region" description="Helical" evidence="1">
    <location>
        <begin position="102"/>
        <end position="120"/>
    </location>
</feature>
<keyword evidence="1" id="KW-0812">Transmembrane</keyword>
<feature type="transmembrane region" description="Helical" evidence="1">
    <location>
        <begin position="194"/>
        <end position="225"/>
    </location>
</feature>
<keyword evidence="1" id="KW-0472">Membrane</keyword>
<feature type="transmembrane region" description="Helical" evidence="1">
    <location>
        <begin position="6"/>
        <end position="25"/>
    </location>
</feature>
<evidence type="ECO:0000313" key="2">
    <source>
        <dbReference type="EMBL" id="CAA6819154.1"/>
    </source>
</evidence>
<feature type="transmembrane region" description="Helical" evidence="1">
    <location>
        <begin position="37"/>
        <end position="55"/>
    </location>
</feature>
<organism evidence="2">
    <name type="scientific">uncultured Sulfurovum sp</name>
    <dbReference type="NCBI Taxonomy" id="269237"/>
    <lineage>
        <taxon>Bacteria</taxon>
        <taxon>Pseudomonadati</taxon>
        <taxon>Campylobacterota</taxon>
        <taxon>Epsilonproteobacteria</taxon>
        <taxon>Campylobacterales</taxon>
        <taxon>Sulfurovaceae</taxon>
        <taxon>Sulfurovum</taxon>
        <taxon>environmental samples</taxon>
    </lineage>
</organism>
<dbReference type="AlphaFoldDB" id="A0A6S6TIJ4"/>
<accession>A0A6S6TIJ4</accession>
<gene>
    <name evidence="2" type="ORF">HELGO_WM4994</name>
</gene>
<protein>
    <submittedName>
        <fullName evidence="2">Uncharacterized protein</fullName>
    </submittedName>
</protein>
<proteinExistence type="predicted"/>
<feature type="transmembrane region" description="Helical" evidence="1">
    <location>
        <begin position="387"/>
        <end position="404"/>
    </location>
</feature>
<evidence type="ECO:0000256" key="1">
    <source>
        <dbReference type="SAM" id="Phobius"/>
    </source>
</evidence>
<feature type="transmembrane region" description="Helical" evidence="1">
    <location>
        <begin position="237"/>
        <end position="256"/>
    </location>
</feature>
<feature type="transmembrane region" description="Helical" evidence="1">
    <location>
        <begin position="170"/>
        <end position="188"/>
    </location>
</feature>
<feature type="transmembrane region" description="Helical" evidence="1">
    <location>
        <begin position="132"/>
        <end position="149"/>
    </location>
</feature>
<dbReference type="EMBL" id="CACVAU010000055">
    <property type="protein sequence ID" value="CAA6819154.1"/>
    <property type="molecule type" value="Genomic_DNA"/>
</dbReference>
<sequence length="412" mass="47998">MIKSSLILNKPVFFLRIIFLIYVLGIITKKFLSFQDGFIDIFILTVFFILLIFRPQKLLEGINSLLSKKFFILFILFTIYFILLSFSSFNTLFLIVLEYLSVLKWLIYFFIGYLFAYVYPMNNIVFPANVDLTLFTFFVLLYSLLFYNWSGIGGISTLFGFYENSYASIFSLRSVFAIFGLIVFIYTLNSNKGINIFLLFSSFVFLFMSGNRKMLIVFLAIIFFLNLQGKYKIVLKIFRWFVTIVLLVVLTQTVLFQNSIKEYSTVQQPRLYTYLNGFKIAKDYFPIGSGPATFASKGSMINYSPIYQKYGMDQRWGFRPDDDKHFYNDTYWAQVIGQYGFTGTILLLLIYFSIMKALPSTTMLLNNHTILILLLFVSFVTPSLQRIEVALFIFFLFGIQASIFNNSKKALK</sequence>
<feature type="transmembrane region" description="Helical" evidence="1">
    <location>
        <begin position="70"/>
        <end position="95"/>
    </location>
</feature>
<reference evidence="2" key="1">
    <citation type="submission" date="2020-01" db="EMBL/GenBank/DDBJ databases">
        <authorList>
            <person name="Meier V. D."/>
            <person name="Meier V D."/>
        </authorList>
    </citation>
    <scope>NUCLEOTIDE SEQUENCE</scope>
    <source>
        <strain evidence="2">HLG_WM_MAG_05</strain>
    </source>
</reference>
<name>A0A6S6TIJ4_9BACT</name>